<accession>A0A6J1MBG3</accession>
<dbReference type="InterPro" id="IPR020904">
    <property type="entry name" value="Sc_DH/Rdtase_CS"/>
</dbReference>
<organism evidence="5 6">
    <name type="scientific">Drosophila hydei</name>
    <name type="common">Fruit fly</name>
    <dbReference type="NCBI Taxonomy" id="7224"/>
    <lineage>
        <taxon>Eukaryota</taxon>
        <taxon>Metazoa</taxon>
        <taxon>Ecdysozoa</taxon>
        <taxon>Arthropoda</taxon>
        <taxon>Hexapoda</taxon>
        <taxon>Insecta</taxon>
        <taxon>Pterygota</taxon>
        <taxon>Neoptera</taxon>
        <taxon>Endopterygota</taxon>
        <taxon>Diptera</taxon>
        <taxon>Brachycera</taxon>
        <taxon>Muscomorpha</taxon>
        <taxon>Ephydroidea</taxon>
        <taxon>Drosophilidae</taxon>
        <taxon>Drosophila</taxon>
    </lineage>
</organism>
<dbReference type="PRINTS" id="PR01167">
    <property type="entry name" value="INSADHFAMILY"/>
</dbReference>
<dbReference type="InterPro" id="IPR002347">
    <property type="entry name" value="SDR_fam"/>
</dbReference>
<dbReference type="Proteomes" id="UP000504633">
    <property type="component" value="Unplaced"/>
</dbReference>
<dbReference type="PROSITE" id="PS00061">
    <property type="entry name" value="ADH_SHORT"/>
    <property type="match status" value="1"/>
</dbReference>
<evidence type="ECO:0000256" key="4">
    <source>
        <dbReference type="RuleBase" id="RU000363"/>
    </source>
</evidence>
<dbReference type="GO" id="GO:0005737">
    <property type="term" value="C:cytoplasm"/>
    <property type="evidence" value="ECO:0007669"/>
    <property type="project" value="TreeGrafter"/>
</dbReference>
<dbReference type="GO" id="GO:0004022">
    <property type="term" value="F:alcohol dehydrogenase (NAD+) activity"/>
    <property type="evidence" value="ECO:0007669"/>
    <property type="project" value="InterPro"/>
</dbReference>
<dbReference type="PANTHER" id="PTHR44229">
    <property type="entry name" value="15-HYDROXYPROSTAGLANDIN DEHYDROGENASE [NAD(+)]"/>
    <property type="match status" value="1"/>
</dbReference>
<evidence type="ECO:0000256" key="3">
    <source>
        <dbReference type="ARBA" id="ARBA00072358"/>
    </source>
</evidence>
<dbReference type="KEGG" id="dhe:111604693"/>
<name>A0A6J1MBG3_DROHY</name>
<dbReference type="AlphaFoldDB" id="A0A6J1MBG3"/>
<comment type="similarity">
    <text evidence="1 4">Belongs to the short-chain dehydrogenases/reductases (SDR) family.</text>
</comment>
<dbReference type="RefSeq" id="XP_023178632.2">
    <property type="nucleotide sequence ID" value="XM_023322864.2"/>
</dbReference>
<evidence type="ECO:0000256" key="2">
    <source>
        <dbReference type="ARBA" id="ARBA00023002"/>
    </source>
</evidence>
<dbReference type="PRINTS" id="PR00080">
    <property type="entry name" value="SDRFAMILY"/>
</dbReference>
<keyword evidence="2" id="KW-0560">Oxidoreductase</keyword>
<dbReference type="Pfam" id="PF00106">
    <property type="entry name" value="adh_short"/>
    <property type="match status" value="1"/>
</dbReference>
<sequence>MNLTGKNVVYLGGFGGIGQKVCAQLLERQIKALAIFDLTLNEQVLAAWQTQYPNADIFYQKVDITQKPEIEAAYKAAAERLEHFDLVVNGMGLMNDNFVDLTIQINLLGLIHSSFIALEYMDKSKNGRGGVVVNISSVAGIEPTSLMAVYSAAKHGVTAFTRGLGDSRYFAKTGVAFITICPGFTDTPLLFDMMNKMTFKPHTTVTKHTHKVQSAEICASNLIKVIEQGKNGGVWLLELGEMKELDMPVMWRPTLQDQA</sequence>
<dbReference type="OrthoDB" id="417891at2759"/>
<protein>
    <recommendedName>
        <fullName evidence="3">Fat body protein 2</fullName>
    </recommendedName>
</protein>
<proteinExistence type="inferred from homology"/>
<evidence type="ECO:0000256" key="1">
    <source>
        <dbReference type="ARBA" id="ARBA00006484"/>
    </source>
</evidence>
<dbReference type="InterPro" id="IPR002426">
    <property type="entry name" value="ADH_Ceratitis-type"/>
</dbReference>
<gene>
    <name evidence="6" type="primary">LOC111604693</name>
</gene>
<dbReference type="GeneID" id="111604693"/>
<evidence type="ECO:0000313" key="5">
    <source>
        <dbReference type="Proteomes" id="UP000504633"/>
    </source>
</evidence>
<reference evidence="6" key="1">
    <citation type="submission" date="2025-08" db="UniProtKB">
        <authorList>
            <consortium name="RefSeq"/>
        </authorList>
    </citation>
    <scope>IDENTIFICATION</scope>
    <source>
        <strain evidence="6">15085-1641.00</strain>
        <tissue evidence="6">Whole body</tissue>
    </source>
</reference>
<dbReference type="InterPro" id="IPR036291">
    <property type="entry name" value="NAD(P)-bd_dom_sf"/>
</dbReference>
<dbReference type="OMA" id="MANPIYF"/>
<dbReference type="Gene3D" id="3.40.50.720">
    <property type="entry name" value="NAD(P)-binding Rossmann-like Domain"/>
    <property type="match status" value="1"/>
</dbReference>
<dbReference type="SUPFAM" id="SSF51735">
    <property type="entry name" value="NAD(P)-binding Rossmann-fold domains"/>
    <property type="match status" value="1"/>
</dbReference>
<keyword evidence="5" id="KW-1185">Reference proteome</keyword>
<evidence type="ECO:0000313" key="6">
    <source>
        <dbReference type="RefSeq" id="XP_023178632.2"/>
    </source>
</evidence>
<dbReference type="FunFam" id="3.40.50.720:FF:000149">
    <property type="entry name" value="15-hydroxyprostaglandin dehydrogenase [NAD(+)]"/>
    <property type="match status" value="1"/>
</dbReference>
<dbReference type="PANTHER" id="PTHR44229:SF8">
    <property type="entry name" value="ALCOHOL DEHYDROGENASE-RELATED"/>
    <property type="match status" value="1"/>
</dbReference>
<dbReference type="PRINTS" id="PR01169">
    <property type="entry name" value="CERATITISADH"/>
</dbReference>